<dbReference type="Proteomes" id="UP000277294">
    <property type="component" value="Unassembled WGS sequence"/>
</dbReference>
<keyword evidence="2" id="KW-1185">Reference proteome</keyword>
<accession>A0A3P4B790</accession>
<dbReference type="EMBL" id="UWPJ01000036">
    <property type="protein sequence ID" value="VCU72157.1"/>
    <property type="molecule type" value="Genomic_DNA"/>
</dbReference>
<evidence type="ECO:0000313" key="2">
    <source>
        <dbReference type="Proteomes" id="UP000277294"/>
    </source>
</evidence>
<protein>
    <submittedName>
        <fullName evidence="1">Uncharacterized protein</fullName>
    </submittedName>
</protein>
<dbReference type="RefSeq" id="WP_124081738.1">
    <property type="nucleotide sequence ID" value="NZ_UWPJ01000036.1"/>
</dbReference>
<reference evidence="1 2" key="1">
    <citation type="submission" date="2018-10" db="EMBL/GenBank/DDBJ databases">
        <authorList>
            <person name="Criscuolo A."/>
        </authorList>
    </citation>
    <scope>NUCLEOTIDE SEQUENCE [LARGE SCALE GENOMIC DNA]</scope>
    <source>
        <strain evidence="1">DnA1</strain>
    </source>
</reference>
<dbReference type="AlphaFoldDB" id="A0A3P4B790"/>
<organism evidence="1 2">
    <name type="scientific">Pigmentiphaga humi</name>
    <dbReference type="NCBI Taxonomy" id="2478468"/>
    <lineage>
        <taxon>Bacteria</taxon>
        <taxon>Pseudomonadati</taxon>
        <taxon>Pseudomonadota</taxon>
        <taxon>Betaproteobacteria</taxon>
        <taxon>Burkholderiales</taxon>
        <taxon>Alcaligenaceae</taxon>
        <taxon>Pigmentiphaga</taxon>
    </lineage>
</organism>
<dbReference type="OrthoDB" id="8686072at2"/>
<sequence>MNQVVEQGTVQYVLKSRVLDLPEGQFRGYVEVQARGGREMVDSRLKYCGLIRRTWLEAVEDAERLADGLRGTDCHDGECFVFSARSASSLDSLLNVFGRVR</sequence>
<gene>
    <name evidence="1" type="ORF">PIGHUM_04253</name>
</gene>
<name>A0A3P4B790_9BURK</name>
<evidence type="ECO:0000313" key="1">
    <source>
        <dbReference type="EMBL" id="VCU72157.1"/>
    </source>
</evidence>
<proteinExistence type="predicted"/>